<keyword evidence="1" id="KW-0472">Membrane</keyword>
<gene>
    <name evidence="2" type="ORF">BIGA_0586</name>
</gene>
<comment type="caution">
    <text evidence="2">The sequence shown here is derived from an EMBL/GenBank/DDBJ whole genome shotgun (WGS) entry which is preliminary data.</text>
</comment>
<dbReference type="Proteomes" id="UP000029046">
    <property type="component" value="Unassembled WGS sequence"/>
</dbReference>
<feature type="transmembrane region" description="Helical" evidence="1">
    <location>
        <begin position="188"/>
        <end position="212"/>
    </location>
</feature>
<dbReference type="AlphaFoldDB" id="A0A087AQV5"/>
<evidence type="ECO:0000256" key="1">
    <source>
        <dbReference type="SAM" id="Phobius"/>
    </source>
</evidence>
<proteinExistence type="predicted"/>
<feature type="transmembrane region" description="Helical" evidence="1">
    <location>
        <begin position="92"/>
        <end position="113"/>
    </location>
</feature>
<feature type="transmembrane region" description="Helical" evidence="1">
    <location>
        <begin position="157"/>
        <end position="176"/>
    </location>
</feature>
<name>A0A087AQV5_9BIFI</name>
<accession>A0A087AQV5</accession>
<keyword evidence="1" id="KW-0812">Transmembrane</keyword>
<organism evidence="2 3">
    <name type="scientific">Bifidobacterium pullorum subsp. gallinarum</name>
    <dbReference type="NCBI Taxonomy" id="78344"/>
    <lineage>
        <taxon>Bacteria</taxon>
        <taxon>Bacillati</taxon>
        <taxon>Actinomycetota</taxon>
        <taxon>Actinomycetes</taxon>
        <taxon>Bifidobacteriales</taxon>
        <taxon>Bifidobacteriaceae</taxon>
        <taxon>Bifidobacterium</taxon>
    </lineage>
</organism>
<dbReference type="InterPro" id="IPR010374">
    <property type="entry name" value="DUF969"/>
</dbReference>
<sequence>MEYLVLLGIAVVIVGFALRLDSILIVFLAAIVTALLGNLGIDGFLTTLGESFVSNRSVALFIIILLVTGTLERNGLKQAAAELIGKAKGATPGIIIALYGVMRLVFAAFNVSFGGVAGFVRPIIMPMAVGAIEATGHKPDEDYVEQLKGMASGMENVAWFFGQVLFVGTSGAILVKTTLAPLGYDVDLLQLAIIEIPVALIAVGVTAAYYIIKDARLRRKFYGGESGVRKPDSVKEGE</sequence>
<dbReference type="eggNOG" id="COG3819">
    <property type="taxonomic scope" value="Bacteria"/>
</dbReference>
<dbReference type="EMBL" id="JGYX01000002">
    <property type="protein sequence ID" value="KFI61155.1"/>
    <property type="molecule type" value="Genomic_DNA"/>
</dbReference>
<keyword evidence="1" id="KW-1133">Transmembrane helix</keyword>
<dbReference type="OrthoDB" id="80065at2"/>
<keyword evidence="3" id="KW-1185">Reference proteome</keyword>
<dbReference type="RefSeq" id="WP_051917044.1">
    <property type="nucleotide sequence ID" value="NZ_JGYX01000002.1"/>
</dbReference>
<feature type="transmembrane region" description="Helical" evidence="1">
    <location>
        <begin position="52"/>
        <end position="71"/>
    </location>
</feature>
<reference evidence="2 3" key="1">
    <citation type="submission" date="2014-03" db="EMBL/GenBank/DDBJ databases">
        <title>Genomics of Bifidobacteria.</title>
        <authorList>
            <person name="Ventura M."/>
            <person name="Milani C."/>
            <person name="Lugli G.A."/>
        </authorList>
    </citation>
    <scope>NUCLEOTIDE SEQUENCE [LARGE SCALE GENOMIC DNA]</scope>
    <source>
        <strain evidence="2 3">LMG 11586</strain>
    </source>
</reference>
<feature type="transmembrane region" description="Helical" evidence="1">
    <location>
        <begin position="7"/>
        <end position="32"/>
    </location>
</feature>
<dbReference type="Pfam" id="PF06149">
    <property type="entry name" value="DUF969"/>
    <property type="match status" value="1"/>
</dbReference>
<protein>
    <submittedName>
        <fullName evidence="2">Putative membrane protein</fullName>
    </submittedName>
</protein>
<evidence type="ECO:0000313" key="2">
    <source>
        <dbReference type="EMBL" id="KFI61155.1"/>
    </source>
</evidence>
<evidence type="ECO:0000313" key="3">
    <source>
        <dbReference type="Proteomes" id="UP000029046"/>
    </source>
</evidence>